<dbReference type="GO" id="GO:1990281">
    <property type="term" value="C:efflux pump complex"/>
    <property type="evidence" value="ECO:0007669"/>
    <property type="project" value="TreeGrafter"/>
</dbReference>
<feature type="domain" description="CusB-like beta-barrel" evidence="2">
    <location>
        <begin position="238"/>
        <end position="308"/>
    </location>
</feature>
<feature type="domain" description="YknX-like C-terminal permuted SH3-like" evidence="4">
    <location>
        <begin position="315"/>
        <end position="382"/>
    </location>
</feature>
<dbReference type="AlphaFoldDB" id="A0A1J5SKH9"/>
<dbReference type="PANTHER" id="PTHR30469">
    <property type="entry name" value="MULTIDRUG RESISTANCE PROTEIN MDTA"/>
    <property type="match status" value="1"/>
</dbReference>
<protein>
    <submittedName>
        <fullName evidence="5">Putative efflux pump periplasmic linker TtgA</fullName>
    </submittedName>
</protein>
<dbReference type="PANTHER" id="PTHR30469:SF37">
    <property type="entry name" value="RAGD PROTEIN"/>
    <property type="match status" value="1"/>
</dbReference>
<dbReference type="Gene3D" id="1.10.287.470">
    <property type="entry name" value="Helix hairpin bin"/>
    <property type="match status" value="1"/>
</dbReference>
<dbReference type="Gene3D" id="2.40.50.100">
    <property type="match status" value="1"/>
</dbReference>
<feature type="transmembrane region" description="Helical" evidence="1">
    <location>
        <begin position="34"/>
        <end position="52"/>
    </location>
</feature>
<dbReference type="InterPro" id="IPR058637">
    <property type="entry name" value="YknX-like_C"/>
</dbReference>
<dbReference type="Gene3D" id="2.40.30.170">
    <property type="match status" value="1"/>
</dbReference>
<dbReference type="Pfam" id="PF25954">
    <property type="entry name" value="Beta-barrel_RND_2"/>
    <property type="match status" value="1"/>
</dbReference>
<organism evidence="5">
    <name type="scientific">mine drainage metagenome</name>
    <dbReference type="NCBI Taxonomy" id="410659"/>
    <lineage>
        <taxon>unclassified sequences</taxon>
        <taxon>metagenomes</taxon>
        <taxon>ecological metagenomes</taxon>
    </lineage>
</organism>
<keyword evidence="1" id="KW-0472">Membrane</keyword>
<dbReference type="Pfam" id="PF25989">
    <property type="entry name" value="YknX_C"/>
    <property type="match status" value="1"/>
</dbReference>
<evidence type="ECO:0000256" key="1">
    <source>
        <dbReference type="SAM" id="Phobius"/>
    </source>
</evidence>
<dbReference type="GO" id="GO:0015562">
    <property type="term" value="F:efflux transmembrane transporter activity"/>
    <property type="evidence" value="ECO:0007669"/>
    <property type="project" value="TreeGrafter"/>
</dbReference>
<keyword evidence="1" id="KW-1133">Transmembrane helix</keyword>
<dbReference type="InterPro" id="IPR058792">
    <property type="entry name" value="Beta-barrel_RND_2"/>
</dbReference>
<reference evidence="5" key="1">
    <citation type="submission" date="2016-10" db="EMBL/GenBank/DDBJ databases">
        <title>Sequence of Gallionella enrichment culture.</title>
        <authorList>
            <person name="Poehlein A."/>
            <person name="Muehling M."/>
            <person name="Daniel R."/>
        </authorList>
    </citation>
    <scope>NUCLEOTIDE SEQUENCE</scope>
</reference>
<evidence type="ECO:0000259" key="4">
    <source>
        <dbReference type="Pfam" id="PF25989"/>
    </source>
</evidence>
<evidence type="ECO:0000259" key="3">
    <source>
        <dbReference type="Pfam" id="PF25973"/>
    </source>
</evidence>
<evidence type="ECO:0000259" key="2">
    <source>
        <dbReference type="Pfam" id="PF25954"/>
    </source>
</evidence>
<sequence>MTDQRHSHQGLPEFHLYGAAQESSRHQVVRTARWATVAIVALLLLGLGWALLVRRANAELLATRAAENAILQVHVVQPSAGGYEPKLTLPSALQGIYEAQIYARTSGYVRQWFKDIGQPVKKGDLLATLDIPDINKQVDEAKANFELAKIAYERWGKLREHDAVSQQEYDEKTAAYQQTEAALKRLRDQQSFSNVLAPFDGIVTKREIDNGDLMNAGNGGKGQTMFAVAQIDKLRLYVYVPQYRADRIRVGDSVDILRPEAVDRPVKGRIVRTAGAIDPATRTLQVEIQVQNADHNLLPGAYVDVALTLKSNGGLILPTNALLYNSAGTRVAVVQPDGKVRLQVVTVGTDYGHDVEIKAGVKPDDKVVMNPPDSISDGQSVAIAAETAKGI</sequence>
<keyword evidence="1" id="KW-0812">Transmembrane</keyword>
<proteinExistence type="predicted"/>
<comment type="caution">
    <text evidence="5">The sequence shown here is derived from an EMBL/GenBank/DDBJ whole genome shotgun (WGS) entry which is preliminary data.</text>
</comment>
<dbReference type="NCBIfam" id="TIGR01730">
    <property type="entry name" value="RND_mfp"/>
    <property type="match status" value="1"/>
</dbReference>
<dbReference type="Gene3D" id="2.40.420.20">
    <property type="match status" value="1"/>
</dbReference>
<accession>A0A1J5SKH9</accession>
<dbReference type="InterPro" id="IPR006143">
    <property type="entry name" value="RND_pump_MFP"/>
</dbReference>
<evidence type="ECO:0000313" key="5">
    <source>
        <dbReference type="EMBL" id="OIR08978.1"/>
    </source>
</evidence>
<name>A0A1J5SKH9_9ZZZZ</name>
<dbReference type="Pfam" id="PF25973">
    <property type="entry name" value="BSH_CzcB"/>
    <property type="match status" value="1"/>
</dbReference>
<gene>
    <name evidence="5" type="primary">ttgA_2</name>
    <name evidence="5" type="ORF">GALL_89730</name>
</gene>
<dbReference type="InterPro" id="IPR058647">
    <property type="entry name" value="BSH_CzcB-like"/>
</dbReference>
<feature type="domain" description="CzcB-like barrel-sandwich hybrid" evidence="3">
    <location>
        <begin position="99"/>
        <end position="216"/>
    </location>
</feature>
<dbReference type="SUPFAM" id="SSF111369">
    <property type="entry name" value="HlyD-like secretion proteins"/>
    <property type="match status" value="1"/>
</dbReference>
<dbReference type="EMBL" id="MLJW01000029">
    <property type="protein sequence ID" value="OIR08978.1"/>
    <property type="molecule type" value="Genomic_DNA"/>
</dbReference>